<feature type="non-terminal residue" evidence="3">
    <location>
        <position position="1"/>
    </location>
</feature>
<dbReference type="InterPro" id="IPR004875">
    <property type="entry name" value="DDE_SF_endonuclease_dom"/>
</dbReference>
<dbReference type="PROSITE" id="PS50011">
    <property type="entry name" value="PROTEIN_KINASE_DOM"/>
    <property type="match status" value="1"/>
</dbReference>
<dbReference type="AlphaFoldDB" id="A0A9X8DSC8"/>
<dbReference type="GO" id="GO:0005524">
    <property type="term" value="F:ATP binding"/>
    <property type="evidence" value="ECO:0007669"/>
    <property type="project" value="UniProtKB-UniRule"/>
</dbReference>
<keyword evidence="1" id="KW-0067">ATP-binding</keyword>
<dbReference type="Gene3D" id="3.30.200.20">
    <property type="entry name" value="Phosphorylase Kinase, domain 1"/>
    <property type="match status" value="1"/>
</dbReference>
<keyword evidence="1" id="KW-0547">Nucleotide-binding</keyword>
<organism evidence="3 4">
    <name type="scientific">Aphanomyces astaci</name>
    <name type="common">Crayfish plague agent</name>
    <dbReference type="NCBI Taxonomy" id="112090"/>
    <lineage>
        <taxon>Eukaryota</taxon>
        <taxon>Sar</taxon>
        <taxon>Stramenopiles</taxon>
        <taxon>Oomycota</taxon>
        <taxon>Saprolegniomycetes</taxon>
        <taxon>Saprolegniales</taxon>
        <taxon>Verrucalvaceae</taxon>
        <taxon>Aphanomyces</taxon>
    </lineage>
</organism>
<dbReference type="InterPro" id="IPR011009">
    <property type="entry name" value="Kinase-like_dom_sf"/>
</dbReference>
<dbReference type="SUPFAM" id="SSF56112">
    <property type="entry name" value="Protein kinase-like (PK-like)"/>
    <property type="match status" value="1"/>
</dbReference>
<feature type="domain" description="Protein kinase" evidence="2">
    <location>
        <begin position="318"/>
        <end position="363"/>
    </location>
</feature>
<evidence type="ECO:0000259" key="2">
    <source>
        <dbReference type="PROSITE" id="PS50011"/>
    </source>
</evidence>
<gene>
    <name evidence="3" type="ORF">DYB28_012701</name>
</gene>
<dbReference type="PANTHER" id="PTHR19303:SF57">
    <property type="entry name" value="HTH CENPB-TYPE DOMAIN-CONTAINING PROTEIN"/>
    <property type="match status" value="1"/>
</dbReference>
<reference evidence="3 4" key="1">
    <citation type="journal article" date="2018" name="J. Invertebr. Pathol.">
        <title>New genotyping method for the causative agent of crayfish plague (Aphanomyces astaci) based on whole genome data.</title>
        <authorList>
            <person name="Minardi D."/>
            <person name="Studholme D.J."/>
            <person name="van der Giezen M."/>
            <person name="Pretto T."/>
            <person name="Oidtmann B."/>
        </authorList>
    </citation>
    <scope>NUCLEOTIDE SEQUENCE [LARGE SCALE GENOMIC DNA]</scope>
    <source>
        <strain evidence="3 4">KB13</strain>
    </source>
</reference>
<dbReference type="InterPro" id="IPR017441">
    <property type="entry name" value="Protein_kinase_ATP_BS"/>
</dbReference>
<name>A0A9X8DSC8_APHAT</name>
<accession>A0A9X8DSC8</accession>
<dbReference type="Pfam" id="PF03184">
    <property type="entry name" value="DDE_1"/>
    <property type="match status" value="1"/>
</dbReference>
<evidence type="ECO:0000313" key="4">
    <source>
        <dbReference type="Proteomes" id="UP000275652"/>
    </source>
</evidence>
<evidence type="ECO:0000313" key="3">
    <source>
        <dbReference type="EMBL" id="RLO02585.1"/>
    </source>
</evidence>
<dbReference type="PROSITE" id="PS00107">
    <property type="entry name" value="PROTEIN_KINASE_ATP"/>
    <property type="match status" value="1"/>
</dbReference>
<protein>
    <recommendedName>
        <fullName evidence="2">Protein kinase domain-containing protein</fullName>
    </recommendedName>
</protein>
<dbReference type="EMBL" id="QUTI01033185">
    <property type="protein sequence ID" value="RLO02585.1"/>
    <property type="molecule type" value="Genomic_DNA"/>
</dbReference>
<evidence type="ECO:0000256" key="1">
    <source>
        <dbReference type="PROSITE-ProRule" id="PRU10141"/>
    </source>
</evidence>
<comment type="caution">
    <text evidence="3">The sequence shown here is derived from an EMBL/GenBank/DDBJ whole genome shotgun (WGS) entry which is preliminary data.</text>
</comment>
<dbReference type="InterPro" id="IPR050863">
    <property type="entry name" value="CenT-Element_Derived"/>
</dbReference>
<dbReference type="InterPro" id="IPR000719">
    <property type="entry name" value="Prot_kinase_dom"/>
</dbReference>
<dbReference type="GO" id="GO:0004672">
    <property type="term" value="F:protein kinase activity"/>
    <property type="evidence" value="ECO:0007669"/>
    <property type="project" value="InterPro"/>
</dbReference>
<sequence length="363" mass="40347">MKRQMVAKMLEASTRGLEAETGIPKSNLSRWVQQKDKLLSFDGNMKRFNLDGAGRPEEIPDTTALTAFMLKLREQPTKAKRLQGDLDELRKAFALDFHTVFAGFEADTIFNVDETGMSYDMPPKTIWAVRGGSSKISSGEKHSYRMTAVLSVRADGAKLPILFIMRGMPGGLIEKNEFDDFPIGHHYAVQECAWMDARVWAYYLRSLLKPQVHAPSVLLLDSFDSHVSDRGVRIATEEVGCLAAPIPPNATSAVQPLDVGIMAPFKRHLRDLWLEEELIQGDDEEEDVDMMTVTAQRKRLAMVQRAKGRQTTSISDKYEVGKVIGTGGYAVVKIAKDKATGQEVAAKFFDMKSASTAEIEAEV</sequence>
<feature type="binding site" evidence="1">
    <location>
        <position position="347"/>
    </location>
    <ligand>
        <name>ATP</name>
        <dbReference type="ChEBI" id="CHEBI:30616"/>
    </ligand>
</feature>
<dbReference type="PANTHER" id="PTHR19303">
    <property type="entry name" value="TRANSPOSON"/>
    <property type="match status" value="1"/>
</dbReference>
<dbReference type="GO" id="GO:0005634">
    <property type="term" value="C:nucleus"/>
    <property type="evidence" value="ECO:0007669"/>
    <property type="project" value="TreeGrafter"/>
</dbReference>
<dbReference type="GO" id="GO:0003677">
    <property type="term" value="F:DNA binding"/>
    <property type="evidence" value="ECO:0007669"/>
    <property type="project" value="TreeGrafter"/>
</dbReference>
<proteinExistence type="predicted"/>
<dbReference type="Proteomes" id="UP000275652">
    <property type="component" value="Unassembled WGS sequence"/>
</dbReference>